<keyword evidence="1" id="KW-0812">Transmembrane</keyword>
<dbReference type="Proteomes" id="UP000265515">
    <property type="component" value="Unassembled WGS sequence"/>
</dbReference>
<evidence type="ECO:0000256" key="1">
    <source>
        <dbReference type="SAM" id="Phobius"/>
    </source>
</evidence>
<accession>A0A388JXS6</accession>
<evidence type="ECO:0000313" key="3">
    <source>
        <dbReference type="Proteomes" id="UP000265515"/>
    </source>
</evidence>
<proteinExistence type="predicted"/>
<dbReference type="Gramene" id="GBG62624">
    <property type="protein sequence ID" value="GBG62624"/>
    <property type="gene ID" value="CBR_g31260"/>
</dbReference>
<organism evidence="2 3">
    <name type="scientific">Chara braunii</name>
    <name type="common">Braun's stonewort</name>
    <dbReference type="NCBI Taxonomy" id="69332"/>
    <lineage>
        <taxon>Eukaryota</taxon>
        <taxon>Viridiplantae</taxon>
        <taxon>Streptophyta</taxon>
        <taxon>Charophyceae</taxon>
        <taxon>Charales</taxon>
        <taxon>Characeae</taxon>
        <taxon>Chara</taxon>
    </lineage>
</organism>
<dbReference type="AlphaFoldDB" id="A0A388JXS6"/>
<gene>
    <name evidence="2" type="ORF">CBR_g31260</name>
</gene>
<sequence>MIRFGQGPVLPAVIICGFITFLCLRGAVRAWWLHLHDLTTGESTLAEVLAGIQVPTDHSEEKLIGVRANTDAGKDVEKETMGQGGRDKMLRGLLWESPRNVDVHQVEYGGGGGGRGGEEVVGRVIPRRERGKKDLENFKFLTTDERGKETFGGKRFDDRHRLVSIAVKG</sequence>
<protein>
    <submittedName>
        <fullName evidence="2">Uncharacterized protein</fullName>
    </submittedName>
</protein>
<comment type="caution">
    <text evidence="2">The sequence shown here is derived from an EMBL/GenBank/DDBJ whole genome shotgun (WGS) entry which is preliminary data.</text>
</comment>
<keyword evidence="1" id="KW-1133">Transmembrane helix</keyword>
<feature type="transmembrane region" description="Helical" evidence="1">
    <location>
        <begin position="12"/>
        <end position="32"/>
    </location>
</feature>
<name>A0A388JXS6_CHABU</name>
<evidence type="ECO:0000313" key="2">
    <source>
        <dbReference type="EMBL" id="GBG62624.1"/>
    </source>
</evidence>
<keyword evidence="3" id="KW-1185">Reference proteome</keyword>
<dbReference type="EMBL" id="BFEA01000030">
    <property type="protein sequence ID" value="GBG62624.1"/>
    <property type="molecule type" value="Genomic_DNA"/>
</dbReference>
<reference evidence="2 3" key="1">
    <citation type="journal article" date="2018" name="Cell">
        <title>The Chara Genome: Secondary Complexity and Implications for Plant Terrestrialization.</title>
        <authorList>
            <person name="Nishiyama T."/>
            <person name="Sakayama H."/>
            <person name="Vries J.D."/>
            <person name="Buschmann H."/>
            <person name="Saint-Marcoux D."/>
            <person name="Ullrich K.K."/>
            <person name="Haas F.B."/>
            <person name="Vanderstraeten L."/>
            <person name="Becker D."/>
            <person name="Lang D."/>
            <person name="Vosolsobe S."/>
            <person name="Rombauts S."/>
            <person name="Wilhelmsson P.K.I."/>
            <person name="Janitza P."/>
            <person name="Kern R."/>
            <person name="Heyl A."/>
            <person name="Rumpler F."/>
            <person name="Villalobos L.I.A.C."/>
            <person name="Clay J.M."/>
            <person name="Skokan R."/>
            <person name="Toyoda A."/>
            <person name="Suzuki Y."/>
            <person name="Kagoshima H."/>
            <person name="Schijlen E."/>
            <person name="Tajeshwar N."/>
            <person name="Catarino B."/>
            <person name="Hetherington A.J."/>
            <person name="Saltykova A."/>
            <person name="Bonnot C."/>
            <person name="Breuninger H."/>
            <person name="Symeonidi A."/>
            <person name="Radhakrishnan G.V."/>
            <person name="Van Nieuwerburgh F."/>
            <person name="Deforce D."/>
            <person name="Chang C."/>
            <person name="Karol K.G."/>
            <person name="Hedrich R."/>
            <person name="Ulvskov P."/>
            <person name="Glockner G."/>
            <person name="Delwiche C.F."/>
            <person name="Petrasek J."/>
            <person name="Van de Peer Y."/>
            <person name="Friml J."/>
            <person name="Beilby M."/>
            <person name="Dolan L."/>
            <person name="Kohara Y."/>
            <person name="Sugano S."/>
            <person name="Fujiyama A."/>
            <person name="Delaux P.-M."/>
            <person name="Quint M."/>
            <person name="TheiBen G."/>
            <person name="Hagemann M."/>
            <person name="Harholt J."/>
            <person name="Dunand C."/>
            <person name="Zachgo S."/>
            <person name="Langdale J."/>
            <person name="Maumus F."/>
            <person name="Straeten D.V.D."/>
            <person name="Gould S.B."/>
            <person name="Rensing S.A."/>
        </authorList>
    </citation>
    <scope>NUCLEOTIDE SEQUENCE [LARGE SCALE GENOMIC DNA]</scope>
    <source>
        <strain evidence="2 3">S276</strain>
    </source>
</reference>
<keyword evidence="1" id="KW-0472">Membrane</keyword>